<feature type="compositionally biased region" description="Low complexity" evidence="1">
    <location>
        <begin position="199"/>
        <end position="215"/>
    </location>
</feature>
<organism evidence="2 3">
    <name type="scientific">Mycena metata</name>
    <dbReference type="NCBI Taxonomy" id="1033252"/>
    <lineage>
        <taxon>Eukaryota</taxon>
        <taxon>Fungi</taxon>
        <taxon>Dikarya</taxon>
        <taxon>Basidiomycota</taxon>
        <taxon>Agaricomycotina</taxon>
        <taxon>Agaricomycetes</taxon>
        <taxon>Agaricomycetidae</taxon>
        <taxon>Agaricales</taxon>
        <taxon>Marasmiineae</taxon>
        <taxon>Mycenaceae</taxon>
        <taxon>Mycena</taxon>
    </lineage>
</organism>
<protein>
    <submittedName>
        <fullName evidence="2">Uncharacterized protein</fullName>
    </submittedName>
</protein>
<evidence type="ECO:0000313" key="3">
    <source>
        <dbReference type="Proteomes" id="UP001215598"/>
    </source>
</evidence>
<keyword evidence="3" id="KW-1185">Reference proteome</keyword>
<dbReference type="AlphaFoldDB" id="A0AAD7JD58"/>
<feature type="region of interest" description="Disordered" evidence="1">
    <location>
        <begin position="81"/>
        <end position="249"/>
    </location>
</feature>
<feature type="region of interest" description="Disordered" evidence="1">
    <location>
        <begin position="20"/>
        <end position="69"/>
    </location>
</feature>
<reference evidence="2" key="1">
    <citation type="submission" date="2023-03" db="EMBL/GenBank/DDBJ databases">
        <title>Massive genome expansion in bonnet fungi (Mycena s.s.) driven by repeated elements and novel gene families across ecological guilds.</title>
        <authorList>
            <consortium name="Lawrence Berkeley National Laboratory"/>
            <person name="Harder C.B."/>
            <person name="Miyauchi S."/>
            <person name="Viragh M."/>
            <person name="Kuo A."/>
            <person name="Thoen E."/>
            <person name="Andreopoulos B."/>
            <person name="Lu D."/>
            <person name="Skrede I."/>
            <person name="Drula E."/>
            <person name="Henrissat B."/>
            <person name="Morin E."/>
            <person name="Kohler A."/>
            <person name="Barry K."/>
            <person name="LaButti K."/>
            <person name="Morin E."/>
            <person name="Salamov A."/>
            <person name="Lipzen A."/>
            <person name="Mereny Z."/>
            <person name="Hegedus B."/>
            <person name="Baldrian P."/>
            <person name="Stursova M."/>
            <person name="Weitz H."/>
            <person name="Taylor A."/>
            <person name="Grigoriev I.V."/>
            <person name="Nagy L.G."/>
            <person name="Martin F."/>
            <person name="Kauserud H."/>
        </authorList>
    </citation>
    <scope>NUCLEOTIDE SEQUENCE</scope>
    <source>
        <strain evidence="2">CBHHK182m</strain>
    </source>
</reference>
<accession>A0AAD7JD58</accession>
<feature type="compositionally biased region" description="Basic residues" evidence="1">
    <location>
        <begin position="216"/>
        <end position="225"/>
    </location>
</feature>
<feature type="compositionally biased region" description="Low complexity" evidence="1">
    <location>
        <begin position="168"/>
        <end position="185"/>
    </location>
</feature>
<feature type="compositionally biased region" description="Low complexity" evidence="1">
    <location>
        <begin position="226"/>
        <end position="249"/>
    </location>
</feature>
<dbReference type="Proteomes" id="UP001215598">
    <property type="component" value="Unassembled WGS sequence"/>
</dbReference>
<proteinExistence type="predicted"/>
<feature type="compositionally biased region" description="Basic residues" evidence="1">
    <location>
        <begin position="82"/>
        <end position="95"/>
    </location>
</feature>
<feature type="compositionally biased region" description="Low complexity" evidence="1">
    <location>
        <begin position="50"/>
        <end position="60"/>
    </location>
</feature>
<evidence type="ECO:0000313" key="2">
    <source>
        <dbReference type="EMBL" id="KAJ7759946.1"/>
    </source>
</evidence>
<comment type="caution">
    <text evidence="2">The sequence shown here is derived from an EMBL/GenBank/DDBJ whole genome shotgun (WGS) entry which is preliminary data.</text>
</comment>
<dbReference type="EMBL" id="JARKIB010000038">
    <property type="protein sequence ID" value="KAJ7759946.1"/>
    <property type="molecule type" value="Genomic_DNA"/>
</dbReference>
<gene>
    <name evidence="2" type="ORF">B0H16DRAFT_1720162</name>
</gene>
<evidence type="ECO:0000256" key="1">
    <source>
        <dbReference type="SAM" id="MobiDB-lite"/>
    </source>
</evidence>
<sequence>MDQPSWNDTLRASLSSCLPCLSTSSSTSHSDDEQDGCGTRTMRPLGPSSASADTTALLDHAALEPSPHALTRDITEVNIERRARRKARKEMRRMARLVAESPASPATPASPTTPVWAATPIPPPVPISPSPSPLAPGPHVPHPPPEDKDDTADLDGGVYARLAPRPTGGSQSNSRSSGKSSGSRGTPYSPTMAGGGYARGVQGATAGVGVGPAKVQKSKRSRTSKSKSSATSSTLASPPPSAASFAASF</sequence>
<name>A0AAD7JD58_9AGAR</name>
<feature type="compositionally biased region" description="Pro residues" evidence="1">
    <location>
        <begin position="120"/>
        <end position="143"/>
    </location>
</feature>
<feature type="compositionally biased region" description="Low complexity" evidence="1">
    <location>
        <begin position="99"/>
        <end position="119"/>
    </location>
</feature>